<dbReference type="Proteomes" id="UP000198318">
    <property type="component" value="Unassembled WGS sequence"/>
</dbReference>
<keyword evidence="4" id="KW-1185">Reference proteome</keyword>
<feature type="region of interest" description="Disordered" evidence="1">
    <location>
        <begin position="1"/>
        <end position="40"/>
    </location>
</feature>
<keyword evidence="2" id="KW-0812">Transmembrane</keyword>
<dbReference type="EMBL" id="FZOR01000043">
    <property type="protein sequence ID" value="SNT55395.1"/>
    <property type="molecule type" value="Genomic_DNA"/>
</dbReference>
<keyword evidence="2" id="KW-0472">Membrane</keyword>
<dbReference type="AlphaFoldDB" id="A0A239NKL1"/>
<accession>A0A239NKL1</accession>
<name>A0A239NKL1_9ACTN</name>
<feature type="transmembrane region" description="Helical" evidence="2">
    <location>
        <begin position="90"/>
        <end position="112"/>
    </location>
</feature>
<keyword evidence="2" id="KW-1133">Transmembrane helix</keyword>
<evidence type="ECO:0000313" key="4">
    <source>
        <dbReference type="Proteomes" id="UP000198318"/>
    </source>
</evidence>
<organism evidence="3 4">
    <name type="scientific">Actinomadura meyerae</name>
    <dbReference type="NCBI Taxonomy" id="240840"/>
    <lineage>
        <taxon>Bacteria</taxon>
        <taxon>Bacillati</taxon>
        <taxon>Actinomycetota</taxon>
        <taxon>Actinomycetes</taxon>
        <taxon>Streptosporangiales</taxon>
        <taxon>Thermomonosporaceae</taxon>
        <taxon>Actinomadura</taxon>
    </lineage>
</organism>
<protein>
    <submittedName>
        <fullName evidence="3">Uncharacterized integral membrane protein</fullName>
    </submittedName>
</protein>
<dbReference type="RefSeq" id="WP_089329959.1">
    <property type="nucleotide sequence ID" value="NZ_FZOR01000043.1"/>
</dbReference>
<evidence type="ECO:0000313" key="3">
    <source>
        <dbReference type="EMBL" id="SNT55395.1"/>
    </source>
</evidence>
<evidence type="ECO:0000256" key="2">
    <source>
        <dbReference type="SAM" id="Phobius"/>
    </source>
</evidence>
<reference evidence="3 4" key="1">
    <citation type="submission" date="2017-06" db="EMBL/GenBank/DDBJ databases">
        <authorList>
            <person name="Kim H.J."/>
            <person name="Triplett B.A."/>
        </authorList>
    </citation>
    <scope>NUCLEOTIDE SEQUENCE [LARGE SCALE GENOMIC DNA]</scope>
    <source>
        <strain evidence="3 4">DSM 44715</strain>
    </source>
</reference>
<feature type="transmembrane region" description="Helical" evidence="2">
    <location>
        <begin position="50"/>
        <end position="70"/>
    </location>
</feature>
<gene>
    <name evidence="3" type="ORF">SAMN05443665_104370</name>
</gene>
<sequence length="124" mass="13195">MQISYRPHINGRAGQTGSASRLNPPDPGVLPDRREPTPAQRTVTAVRTSVVWSELWAVAAISVLFMVLVVSNTGDVRVSFAGLSGALPLAIVLMAAMAAGIAITLILGAARLTQLRPLTRKRLR</sequence>
<proteinExistence type="predicted"/>
<dbReference type="OrthoDB" id="3482613at2"/>
<evidence type="ECO:0000256" key="1">
    <source>
        <dbReference type="SAM" id="MobiDB-lite"/>
    </source>
</evidence>